<protein>
    <recommendedName>
        <fullName evidence="10">Regulator of SigK</fullName>
    </recommendedName>
    <alternativeName>
        <fullName evidence="9">Sigma-K anti-sigma factor RskA</fullName>
    </alternativeName>
</protein>
<dbReference type="GO" id="GO:0016989">
    <property type="term" value="F:sigma factor antagonist activity"/>
    <property type="evidence" value="ECO:0007669"/>
    <property type="project" value="TreeGrafter"/>
</dbReference>
<dbReference type="Gene3D" id="1.10.10.1320">
    <property type="entry name" value="Anti-sigma factor, zinc-finger domain"/>
    <property type="match status" value="1"/>
</dbReference>
<evidence type="ECO:0000313" key="15">
    <source>
        <dbReference type="EMBL" id="ADP84652.1"/>
    </source>
</evidence>
<keyword evidence="6" id="KW-0805">Transcription regulation</keyword>
<dbReference type="EMBL" id="CP002299">
    <property type="protein sequence ID" value="ADP84652.1"/>
    <property type="molecule type" value="Genomic_DNA"/>
</dbReference>
<dbReference type="GO" id="GO:0006417">
    <property type="term" value="P:regulation of translation"/>
    <property type="evidence" value="ECO:0007669"/>
    <property type="project" value="TreeGrafter"/>
</dbReference>
<keyword evidence="4 12" id="KW-0812">Transmembrane</keyword>
<dbReference type="Pfam" id="PF10099">
    <property type="entry name" value="RskA_C"/>
    <property type="match status" value="1"/>
</dbReference>
<evidence type="ECO:0000256" key="5">
    <source>
        <dbReference type="ARBA" id="ARBA00022989"/>
    </source>
</evidence>
<evidence type="ECO:0000256" key="9">
    <source>
        <dbReference type="ARBA" id="ARBA00029829"/>
    </source>
</evidence>
<evidence type="ECO:0000256" key="6">
    <source>
        <dbReference type="ARBA" id="ARBA00023015"/>
    </source>
</evidence>
<comment type="subcellular location">
    <subcellularLocation>
        <location evidence="2">Cell membrane</location>
    </subcellularLocation>
    <subcellularLocation>
        <location evidence="1">Membrane</location>
        <topology evidence="1">Single-pass membrane protein</topology>
    </subcellularLocation>
</comment>
<keyword evidence="8" id="KW-0804">Transcription</keyword>
<evidence type="ECO:0000256" key="12">
    <source>
        <dbReference type="SAM" id="Phobius"/>
    </source>
</evidence>
<dbReference type="PANTHER" id="PTHR37461:SF1">
    <property type="entry name" value="ANTI-SIGMA-K FACTOR RSKA"/>
    <property type="match status" value="1"/>
</dbReference>
<keyword evidence="16" id="KW-1185">Reference proteome</keyword>
<evidence type="ECO:0000256" key="8">
    <source>
        <dbReference type="ARBA" id="ARBA00023163"/>
    </source>
</evidence>
<evidence type="ECO:0000313" key="16">
    <source>
        <dbReference type="Proteomes" id="UP000002484"/>
    </source>
</evidence>
<dbReference type="Proteomes" id="UP000002484">
    <property type="component" value="Chromosome"/>
</dbReference>
<dbReference type="AlphaFoldDB" id="E3JB31"/>
<feature type="transmembrane region" description="Helical" evidence="12">
    <location>
        <begin position="101"/>
        <end position="124"/>
    </location>
</feature>
<keyword evidence="5 12" id="KW-1133">Transmembrane helix</keyword>
<dbReference type="KEGG" id="fri:FraEuI1c_6682"/>
<dbReference type="HOGENOM" id="CLU_075802_1_0_11"/>
<feature type="domain" description="Anti-sigma K factor RskA C-terminal" evidence="13">
    <location>
        <begin position="105"/>
        <end position="238"/>
    </location>
</feature>
<proteinExistence type="predicted"/>
<dbReference type="eggNOG" id="COG5343">
    <property type="taxonomic scope" value="Bacteria"/>
</dbReference>
<keyword evidence="3" id="KW-1003">Cell membrane</keyword>
<dbReference type="InterPro" id="IPR051474">
    <property type="entry name" value="Anti-sigma-K/W_factor"/>
</dbReference>
<sequence>MTSPSPEAHLLTGAYALDALDSRDRAEVEGHLAGCPTCAGEVAELRVVAGLLGQSVPETPPSTLRTSVLREAARTRQLPPLVVEVDDDLDARRERRRLRTITAVASAAAAVALVALGIVGGVSLDQHHQLSAERSRATDLTSAVAAAADRLGQPVAGGGTIAVIPFGNQAYVDVHDLPPLSGGRVYQLWMSSPQGVESAGVVGGNAQRAARVLSLRKGVDSVKMTIEPAGGSQQPTTPIIGSAAVHG</sequence>
<dbReference type="Pfam" id="PF13490">
    <property type="entry name" value="zf-HC2"/>
    <property type="match status" value="1"/>
</dbReference>
<dbReference type="GO" id="GO:0005886">
    <property type="term" value="C:plasma membrane"/>
    <property type="evidence" value="ECO:0007669"/>
    <property type="project" value="UniProtKB-SubCell"/>
</dbReference>
<evidence type="ECO:0000256" key="7">
    <source>
        <dbReference type="ARBA" id="ARBA00023136"/>
    </source>
</evidence>
<evidence type="ECO:0000259" key="14">
    <source>
        <dbReference type="Pfam" id="PF13490"/>
    </source>
</evidence>
<gene>
    <name evidence="15" type="ordered locus">FraEuI1c_6682</name>
</gene>
<dbReference type="RefSeq" id="WP_013427763.1">
    <property type="nucleotide sequence ID" value="NC_014666.1"/>
</dbReference>
<keyword evidence="7 12" id="KW-0472">Membrane</keyword>
<dbReference type="InterPro" id="IPR041916">
    <property type="entry name" value="Anti_sigma_zinc_sf"/>
</dbReference>
<dbReference type="InterPro" id="IPR027383">
    <property type="entry name" value="Znf_put"/>
</dbReference>
<evidence type="ECO:0000256" key="2">
    <source>
        <dbReference type="ARBA" id="ARBA00004236"/>
    </source>
</evidence>
<dbReference type="PANTHER" id="PTHR37461">
    <property type="entry name" value="ANTI-SIGMA-K FACTOR RSKA"/>
    <property type="match status" value="1"/>
</dbReference>
<evidence type="ECO:0000256" key="3">
    <source>
        <dbReference type="ARBA" id="ARBA00022475"/>
    </source>
</evidence>
<feature type="region of interest" description="Disordered" evidence="11">
    <location>
        <begin position="226"/>
        <end position="247"/>
    </location>
</feature>
<dbReference type="InterPro" id="IPR018764">
    <property type="entry name" value="RskA_C"/>
</dbReference>
<accession>E3JB31</accession>
<name>E3JB31_PSEI1</name>
<feature type="domain" description="Putative zinc-finger" evidence="14">
    <location>
        <begin position="9"/>
        <end position="39"/>
    </location>
</feature>
<reference evidence="15 16" key="1">
    <citation type="submission" date="2010-10" db="EMBL/GenBank/DDBJ databases">
        <title>Complete sequence of Frankia sp. EuI1c.</title>
        <authorList>
            <consortium name="US DOE Joint Genome Institute"/>
            <person name="Lucas S."/>
            <person name="Copeland A."/>
            <person name="Lapidus A."/>
            <person name="Cheng J.-F."/>
            <person name="Bruce D."/>
            <person name="Goodwin L."/>
            <person name="Pitluck S."/>
            <person name="Chertkov O."/>
            <person name="Detter J.C."/>
            <person name="Han C."/>
            <person name="Tapia R."/>
            <person name="Land M."/>
            <person name="Hauser L."/>
            <person name="Jeffries C."/>
            <person name="Kyrpides N."/>
            <person name="Ivanova N."/>
            <person name="Mikhailova N."/>
            <person name="Beauchemin N."/>
            <person name="Sen A."/>
            <person name="Sur S.A."/>
            <person name="Gtari M."/>
            <person name="Wall L."/>
            <person name="Tisa L."/>
            <person name="Woyke T."/>
        </authorList>
    </citation>
    <scope>NUCLEOTIDE SEQUENCE [LARGE SCALE GENOMIC DNA]</scope>
    <source>
        <strain evidence="16">DSM 45817 / CECT 9037 / EuI1c</strain>
    </source>
</reference>
<evidence type="ECO:0000259" key="13">
    <source>
        <dbReference type="Pfam" id="PF10099"/>
    </source>
</evidence>
<organism evidence="15 16">
    <name type="scientific">Pseudofrankia inefficax (strain DSM 45817 / CECT 9037 / DDB 130130 / EuI1c)</name>
    <name type="common">Frankia inefficax</name>
    <dbReference type="NCBI Taxonomy" id="298654"/>
    <lineage>
        <taxon>Bacteria</taxon>
        <taxon>Bacillati</taxon>
        <taxon>Actinomycetota</taxon>
        <taxon>Actinomycetes</taxon>
        <taxon>Frankiales</taxon>
        <taxon>Frankiaceae</taxon>
        <taxon>Pseudofrankia</taxon>
    </lineage>
</organism>
<dbReference type="InParanoid" id="E3JB31"/>
<dbReference type="OrthoDB" id="153510at2"/>
<evidence type="ECO:0000256" key="4">
    <source>
        <dbReference type="ARBA" id="ARBA00022692"/>
    </source>
</evidence>
<evidence type="ECO:0000256" key="10">
    <source>
        <dbReference type="ARBA" id="ARBA00030803"/>
    </source>
</evidence>
<evidence type="ECO:0000256" key="11">
    <source>
        <dbReference type="SAM" id="MobiDB-lite"/>
    </source>
</evidence>
<dbReference type="STRING" id="298654.FraEuI1c_6682"/>
<evidence type="ECO:0000256" key="1">
    <source>
        <dbReference type="ARBA" id="ARBA00004167"/>
    </source>
</evidence>